<dbReference type="EMBL" id="JBHTAS010000001">
    <property type="protein sequence ID" value="MFC7141275.1"/>
    <property type="molecule type" value="Genomic_DNA"/>
</dbReference>
<protein>
    <submittedName>
        <fullName evidence="2">Uncharacterized protein</fullName>
    </submittedName>
</protein>
<dbReference type="AlphaFoldDB" id="A0ABD5Y6A3"/>
<dbReference type="Proteomes" id="UP001596432">
    <property type="component" value="Unassembled WGS sequence"/>
</dbReference>
<sequence>MSVSEGERRLLADRPAIAYRPIGEQSAERAETGRRGRDASH</sequence>
<reference evidence="2 3" key="1">
    <citation type="journal article" date="2019" name="Int. J. Syst. Evol. Microbiol.">
        <title>The Global Catalogue of Microorganisms (GCM) 10K type strain sequencing project: providing services to taxonomists for standard genome sequencing and annotation.</title>
        <authorList>
            <consortium name="The Broad Institute Genomics Platform"/>
            <consortium name="The Broad Institute Genome Sequencing Center for Infectious Disease"/>
            <person name="Wu L."/>
            <person name="Ma J."/>
        </authorList>
    </citation>
    <scope>NUCLEOTIDE SEQUENCE [LARGE SCALE GENOMIC DNA]</scope>
    <source>
        <strain evidence="2 3">XZYJT29</strain>
    </source>
</reference>
<evidence type="ECO:0000256" key="1">
    <source>
        <dbReference type="SAM" id="MobiDB-lite"/>
    </source>
</evidence>
<dbReference type="GeneID" id="78821584"/>
<feature type="compositionally biased region" description="Basic and acidic residues" evidence="1">
    <location>
        <begin position="26"/>
        <end position="41"/>
    </location>
</feature>
<dbReference type="RefSeq" id="WP_274322361.1">
    <property type="nucleotide sequence ID" value="NZ_CP118158.1"/>
</dbReference>
<comment type="caution">
    <text evidence="2">The sequence shown here is derived from an EMBL/GenBank/DDBJ whole genome shotgun (WGS) entry which is preliminary data.</text>
</comment>
<evidence type="ECO:0000313" key="2">
    <source>
        <dbReference type="EMBL" id="MFC7141275.1"/>
    </source>
</evidence>
<feature type="compositionally biased region" description="Basic and acidic residues" evidence="1">
    <location>
        <begin position="1"/>
        <end position="12"/>
    </location>
</feature>
<gene>
    <name evidence="2" type="ORF">ACFQMA_15725</name>
</gene>
<feature type="region of interest" description="Disordered" evidence="1">
    <location>
        <begin position="1"/>
        <end position="41"/>
    </location>
</feature>
<accession>A0ABD5Y6A3</accession>
<evidence type="ECO:0000313" key="3">
    <source>
        <dbReference type="Proteomes" id="UP001596432"/>
    </source>
</evidence>
<keyword evidence="3" id="KW-1185">Reference proteome</keyword>
<organism evidence="2 3">
    <name type="scientific">Halosimplex aquaticum</name>
    <dbReference type="NCBI Taxonomy" id="3026162"/>
    <lineage>
        <taxon>Archaea</taxon>
        <taxon>Methanobacteriati</taxon>
        <taxon>Methanobacteriota</taxon>
        <taxon>Stenosarchaea group</taxon>
        <taxon>Halobacteria</taxon>
        <taxon>Halobacteriales</taxon>
        <taxon>Haloarculaceae</taxon>
        <taxon>Halosimplex</taxon>
    </lineage>
</organism>
<proteinExistence type="predicted"/>
<name>A0ABD5Y6A3_9EURY</name>